<feature type="domain" description="CENP-V/GFA" evidence="5">
    <location>
        <begin position="2"/>
        <end position="129"/>
    </location>
</feature>
<dbReference type="PROSITE" id="PS51891">
    <property type="entry name" value="CENP_V_GFA"/>
    <property type="match status" value="1"/>
</dbReference>
<name>A0A9W9SJ94_9EURO</name>
<dbReference type="InterPro" id="IPR006913">
    <property type="entry name" value="CENP-V/GFA"/>
</dbReference>
<gene>
    <name evidence="6" type="ORF">N7509_011823</name>
</gene>
<dbReference type="PANTHER" id="PTHR33337:SF40">
    <property type="entry name" value="CENP-V_GFA DOMAIN-CONTAINING PROTEIN-RELATED"/>
    <property type="match status" value="1"/>
</dbReference>
<comment type="similarity">
    <text evidence="1">Belongs to the Gfa family.</text>
</comment>
<keyword evidence="3" id="KW-0862">Zinc</keyword>
<evidence type="ECO:0000256" key="2">
    <source>
        <dbReference type="ARBA" id="ARBA00022723"/>
    </source>
</evidence>
<dbReference type="PANTHER" id="PTHR33337">
    <property type="entry name" value="GFA DOMAIN-CONTAINING PROTEIN"/>
    <property type="match status" value="1"/>
</dbReference>
<keyword evidence="7" id="KW-1185">Reference proteome</keyword>
<dbReference type="Gene3D" id="3.90.1590.10">
    <property type="entry name" value="glutathione-dependent formaldehyde- activating enzyme (gfa)"/>
    <property type="match status" value="1"/>
</dbReference>
<keyword evidence="2" id="KW-0479">Metal-binding</keyword>
<reference evidence="6" key="2">
    <citation type="journal article" date="2023" name="IMA Fungus">
        <title>Comparative genomic study of the Penicillium genus elucidates a diverse pangenome and 15 lateral gene transfer events.</title>
        <authorList>
            <person name="Petersen C."/>
            <person name="Sorensen T."/>
            <person name="Nielsen M.R."/>
            <person name="Sondergaard T.E."/>
            <person name="Sorensen J.L."/>
            <person name="Fitzpatrick D.A."/>
            <person name="Frisvad J.C."/>
            <person name="Nielsen K.L."/>
        </authorList>
    </citation>
    <scope>NUCLEOTIDE SEQUENCE</scope>
    <source>
        <strain evidence="6">IBT 29677</strain>
    </source>
</reference>
<protein>
    <recommendedName>
        <fullName evidence="5">CENP-V/GFA domain-containing protein</fullName>
    </recommendedName>
</protein>
<dbReference type="GO" id="GO:0016846">
    <property type="term" value="F:carbon-sulfur lyase activity"/>
    <property type="evidence" value="ECO:0007669"/>
    <property type="project" value="InterPro"/>
</dbReference>
<dbReference type="AlphaFoldDB" id="A0A9W9SJ94"/>
<accession>A0A9W9SJ94</accession>
<dbReference type="OrthoDB" id="6329284at2759"/>
<keyword evidence="4" id="KW-0456">Lyase</keyword>
<dbReference type="RefSeq" id="XP_056482490.1">
    <property type="nucleotide sequence ID" value="XM_056636460.1"/>
</dbReference>
<comment type="caution">
    <text evidence="6">The sequence shown here is derived from an EMBL/GenBank/DDBJ whole genome shotgun (WGS) entry which is preliminary data.</text>
</comment>
<dbReference type="Proteomes" id="UP001147747">
    <property type="component" value="Unassembled WGS sequence"/>
</dbReference>
<dbReference type="InterPro" id="IPR011057">
    <property type="entry name" value="Mss4-like_sf"/>
</dbReference>
<dbReference type="EMBL" id="JAPZBU010000011">
    <property type="protein sequence ID" value="KAJ5378704.1"/>
    <property type="molecule type" value="Genomic_DNA"/>
</dbReference>
<organism evidence="6 7">
    <name type="scientific">Penicillium cosmopolitanum</name>
    <dbReference type="NCBI Taxonomy" id="1131564"/>
    <lineage>
        <taxon>Eukaryota</taxon>
        <taxon>Fungi</taxon>
        <taxon>Dikarya</taxon>
        <taxon>Ascomycota</taxon>
        <taxon>Pezizomycotina</taxon>
        <taxon>Eurotiomycetes</taxon>
        <taxon>Eurotiomycetidae</taxon>
        <taxon>Eurotiales</taxon>
        <taxon>Aspergillaceae</taxon>
        <taxon>Penicillium</taxon>
    </lineage>
</organism>
<dbReference type="SUPFAM" id="SSF51316">
    <property type="entry name" value="Mss4-like"/>
    <property type="match status" value="1"/>
</dbReference>
<sequence>MASGSCACKYIKYTTSVPPTRLSNCHCTTCRKQSGAPYLAFVHFPTGTIQWQTNPTEWKSSDTASRTFCPRCGSVLSMKVYSMPDVEEVAAGTLDDDVKGLIPPPSAHIFLAEKASWYELPEDGAERFDEWSQ</sequence>
<dbReference type="GO" id="GO:0046872">
    <property type="term" value="F:metal ion binding"/>
    <property type="evidence" value="ECO:0007669"/>
    <property type="project" value="UniProtKB-KW"/>
</dbReference>
<evidence type="ECO:0000259" key="5">
    <source>
        <dbReference type="PROSITE" id="PS51891"/>
    </source>
</evidence>
<dbReference type="GeneID" id="81375440"/>
<evidence type="ECO:0000256" key="4">
    <source>
        <dbReference type="ARBA" id="ARBA00023239"/>
    </source>
</evidence>
<dbReference type="Pfam" id="PF04828">
    <property type="entry name" value="GFA"/>
    <property type="match status" value="1"/>
</dbReference>
<evidence type="ECO:0000313" key="7">
    <source>
        <dbReference type="Proteomes" id="UP001147747"/>
    </source>
</evidence>
<proteinExistence type="inferred from homology"/>
<evidence type="ECO:0000313" key="6">
    <source>
        <dbReference type="EMBL" id="KAJ5378704.1"/>
    </source>
</evidence>
<evidence type="ECO:0000256" key="3">
    <source>
        <dbReference type="ARBA" id="ARBA00022833"/>
    </source>
</evidence>
<reference evidence="6" key="1">
    <citation type="submission" date="2022-12" db="EMBL/GenBank/DDBJ databases">
        <authorList>
            <person name="Petersen C."/>
        </authorList>
    </citation>
    <scope>NUCLEOTIDE SEQUENCE</scope>
    <source>
        <strain evidence="6">IBT 29677</strain>
    </source>
</reference>
<evidence type="ECO:0000256" key="1">
    <source>
        <dbReference type="ARBA" id="ARBA00005495"/>
    </source>
</evidence>